<keyword evidence="8 15" id="KW-0479">Metal-binding</keyword>
<dbReference type="FunFam" id="3.30.1490.20:FF:000010">
    <property type="entry name" value="Phosphoenolpyruvate synthase"/>
    <property type="match status" value="1"/>
</dbReference>
<reference evidence="20" key="1">
    <citation type="submission" date="2017-04" db="EMBL/GenBank/DDBJ databases">
        <authorList>
            <person name="Varghese N."/>
            <person name="Submissions S."/>
        </authorList>
    </citation>
    <scope>NUCLEOTIDE SEQUENCE [LARGE SCALE GENOMIC DNA]</scope>
    <source>
        <strain evidence="20">DSM 16512</strain>
    </source>
</reference>
<keyword evidence="11 15" id="KW-0067">ATP-binding</keyword>
<gene>
    <name evidence="19" type="ORF">SAMN05660197_1517</name>
</gene>
<dbReference type="EMBL" id="FWWZ01000001">
    <property type="protein sequence ID" value="SMC09695.1"/>
    <property type="molecule type" value="Genomic_DNA"/>
</dbReference>
<feature type="domain" description="PEP-utilising enzyme C-terminal" evidence="18">
    <location>
        <begin position="490"/>
        <end position="795"/>
    </location>
</feature>
<dbReference type="PIRSF" id="PIRSF000854">
    <property type="entry name" value="PEP_synthase"/>
    <property type="match status" value="1"/>
</dbReference>
<dbReference type="SUPFAM" id="SSF52009">
    <property type="entry name" value="Phosphohistidine domain"/>
    <property type="match status" value="1"/>
</dbReference>
<dbReference type="AlphaFoldDB" id="A0A1W1WU23"/>
<keyword evidence="19" id="KW-0670">Pyruvate</keyword>
<evidence type="ECO:0000256" key="11">
    <source>
        <dbReference type="ARBA" id="ARBA00022840"/>
    </source>
</evidence>
<dbReference type="GO" id="GO:0008986">
    <property type="term" value="F:pyruvate, water dikinase activity"/>
    <property type="evidence" value="ECO:0007669"/>
    <property type="project" value="UniProtKB-EC"/>
</dbReference>
<keyword evidence="20" id="KW-1185">Reference proteome</keyword>
<dbReference type="InterPro" id="IPR000121">
    <property type="entry name" value="PEP_util_C"/>
</dbReference>
<dbReference type="InterPro" id="IPR002192">
    <property type="entry name" value="PPDK_AMP/ATP-bd"/>
</dbReference>
<dbReference type="RefSeq" id="WP_084275911.1">
    <property type="nucleotide sequence ID" value="NZ_AP026671.1"/>
</dbReference>
<comment type="cofactor">
    <cofactor evidence="1 15">
        <name>Mg(2+)</name>
        <dbReference type="ChEBI" id="CHEBI:18420"/>
    </cofactor>
</comment>
<dbReference type="SUPFAM" id="SSF56059">
    <property type="entry name" value="Glutathione synthetase ATP-binding domain-like"/>
    <property type="match status" value="1"/>
</dbReference>
<evidence type="ECO:0000313" key="20">
    <source>
        <dbReference type="Proteomes" id="UP000192602"/>
    </source>
</evidence>
<evidence type="ECO:0000256" key="14">
    <source>
        <dbReference type="ARBA" id="ARBA00047700"/>
    </source>
</evidence>
<dbReference type="STRING" id="1069081.SAMN05660197_1517"/>
<dbReference type="Proteomes" id="UP000192602">
    <property type="component" value="Unassembled WGS sequence"/>
</dbReference>
<dbReference type="NCBIfam" id="NF005057">
    <property type="entry name" value="PRK06464.1"/>
    <property type="match status" value="1"/>
</dbReference>
<dbReference type="Pfam" id="PF01326">
    <property type="entry name" value="PPDK_N"/>
    <property type="match status" value="1"/>
</dbReference>
<dbReference type="NCBIfam" id="TIGR01418">
    <property type="entry name" value="PEP_synth"/>
    <property type="match status" value="1"/>
</dbReference>
<dbReference type="PANTHER" id="PTHR43030:SF1">
    <property type="entry name" value="PHOSPHOENOLPYRUVATE SYNTHASE"/>
    <property type="match status" value="1"/>
</dbReference>
<name>A0A1W1WU23_9BACT</name>
<feature type="domain" description="PEP-utilising enzyme mobile" evidence="16">
    <location>
        <begin position="394"/>
        <end position="465"/>
    </location>
</feature>
<evidence type="ECO:0000256" key="4">
    <source>
        <dbReference type="ARBA" id="ARBA00007837"/>
    </source>
</evidence>
<dbReference type="InterPro" id="IPR023151">
    <property type="entry name" value="PEP_util_CS"/>
</dbReference>
<evidence type="ECO:0000256" key="2">
    <source>
        <dbReference type="ARBA" id="ARBA00002988"/>
    </source>
</evidence>
<evidence type="ECO:0000256" key="12">
    <source>
        <dbReference type="ARBA" id="ARBA00022842"/>
    </source>
</evidence>
<comment type="pathway">
    <text evidence="3 15">Carbohydrate biosynthesis; gluconeogenesis.</text>
</comment>
<dbReference type="Gene3D" id="3.50.30.10">
    <property type="entry name" value="Phosphohistidine domain"/>
    <property type="match status" value="1"/>
</dbReference>
<keyword evidence="12 15" id="KW-0460">Magnesium</keyword>
<dbReference type="InterPro" id="IPR040442">
    <property type="entry name" value="Pyrv_kinase-like_dom_sf"/>
</dbReference>
<accession>A0A1W1WU23</accession>
<dbReference type="SUPFAM" id="SSF51621">
    <property type="entry name" value="Phosphoenolpyruvate/pyruvate domain"/>
    <property type="match status" value="1"/>
</dbReference>
<keyword evidence="10 15" id="KW-0418">Kinase</keyword>
<evidence type="ECO:0000256" key="10">
    <source>
        <dbReference type="ARBA" id="ARBA00022777"/>
    </source>
</evidence>
<evidence type="ECO:0000256" key="7">
    <source>
        <dbReference type="ARBA" id="ARBA00022679"/>
    </source>
</evidence>
<evidence type="ECO:0000259" key="16">
    <source>
        <dbReference type="Pfam" id="PF00391"/>
    </source>
</evidence>
<comment type="catalytic activity">
    <reaction evidence="14 15">
        <text>pyruvate + ATP + H2O = phosphoenolpyruvate + AMP + phosphate + 2 H(+)</text>
        <dbReference type="Rhea" id="RHEA:11364"/>
        <dbReference type="ChEBI" id="CHEBI:15361"/>
        <dbReference type="ChEBI" id="CHEBI:15377"/>
        <dbReference type="ChEBI" id="CHEBI:15378"/>
        <dbReference type="ChEBI" id="CHEBI:30616"/>
        <dbReference type="ChEBI" id="CHEBI:43474"/>
        <dbReference type="ChEBI" id="CHEBI:58702"/>
        <dbReference type="ChEBI" id="CHEBI:456215"/>
        <dbReference type="EC" id="2.7.9.2"/>
    </reaction>
</comment>
<dbReference type="Gene3D" id="3.30.470.20">
    <property type="entry name" value="ATP-grasp fold, B domain"/>
    <property type="match status" value="1"/>
</dbReference>
<evidence type="ECO:0000259" key="17">
    <source>
        <dbReference type="Pfam" id="PF01326"/>
    </source>
</evidence>
<dbReference type="InterPro" id="IPR008279">
    <property type="entry name" value="PEP-util_enz_mobile_dom"/>
</dbReference>
<evidence type="ECO:0000256" key="5">
    <source>
        <dbReference type="ARBA" id="ARBA00011996"/>
    </source>
</evidence>
<dbReference type="InterPro" id="IPR013815">
    <property type="entry name" value="ATP_grasp_subdomain_1"/>
</dbReference>
<dbReference type="PROSITE" id="PS00370">
    <property type="entry name" value="PEP_ENZYMES_PHOS_SITE"/>
    <property type="match status" value="1"/>
</dbReference>
<evidence type="ECO:0000256" key="6">
    <source>
        <dbReference type="ARBA" id="ARBA00021623"/>
    </source>
</evidence>
<dbReference type="InterPro" id="IPR006319">
    <property type="entry name" value="PEP_synth"/>
</dbReference>
<organism evidence="19 20">
    <name type="scientific">Nitratiruptor tergarcus DSM 16512</name>
    <dbReference type="NCBI Taxonomy" id="1069081"/>
    <lineage>
        <taxon>Bacteria</taxon>
        <taxon>Pseudomonadati</taxon>
        <taxon>Campylobacterota</taxon>
        <taxon>Epsilonproteobacteria</taxon>
        <taxon>Nautiliales</taxon>
        <taxon>Nitratiruptoraceae</taxon>
        <taxon>Nitratiruptor</taxon>
    </lineage>
</organism>
<keyword evidence="9 15" id="KW-0547">Nucleotide-binding</keyword>
<dbReference type="InterPro" id="IPR015813">
    <property type="entry name" value="Pyrv/PenolPyrv_kinase-like_dom"/>
</dbReference>
<dbReference type="PROSITE" id="PS00742">
    <property type="entry name" value="PEP_ENZYMES_2"/>
    <property type="match status" value="1"/>
</dbReference>
<comment type="function">
    <text evidence="2 15">Catalyzes the phosphorylation of pyruvate to phosphoenolpyruvate.</text>
</comment>
<evidence type="ECO:0000256" key="3">
    <source>
        <dbReference type="ARBA" id="ARBA00004742"/>
    </source>
</evidence>
<evidence type="ECO:0000256" key="13">
    <source>
        <dbReference type="ARBA" id="ARBA00033470"/>
    </source>
</evidence>
<sequence>MSEYIKWFKEIGIKDVAEVGGKNASLGEMFNHLTPLGVKVPNGFAVTATAYRHYLDANNLWEPLQKLFEDFDPDDIDQLKKVGKTAREMIMKAEVPQDLKEEILKGYEELKREYGEDVSLAVRSSATAEDSPTASFAGQNETYLNIKGDKNLLWAYKMCLASNFTDRSINYKYVHHFDPMKVYLSVVIMKMVRSDLGSSGVMFSIDTETGFRDVVFINAAWGLGENVVQGTIDPDAFYVHKPTFKKGYKAVLKRKRGSKEKMMVFSETLERANLAEQFTKNIPTPIEKRMKFAITDDEILKLADWAMKIEEHYSEVNNRYTPMDMEWAKDGIDGELYMVQARPETVHSQEKITQFEIYRLKEKGKVLLTGNAVGEKIGAGKVKIMYSMAEADKFEEGDVLVAPTTSPDWEPVMKKASAIITETGGRTCHAAIVSRELGKPAVVGAKNATKVLHDNQPVTVSCAEGEIGKIYEGILPYEVEKVDISKLPRPKTKIMMNLGNPELAFSLAKLPVDGIGLARMEFIINNYIKAHPMAIRHPEMLSDTERALIDELAFPFEGDAEDFFIKTLSEGVATIASCVYPKKCIVRMSDFKSNEYANLLGGRHFEPVEDNPMLGFRGAARYTHPSYAEGFELECKAMKRATQEMGFDNIVLMIPFCRRVDEAKRVKKAMVEHGLDNVQIYMMCEIPNNVIQIDEFLQIYDGISIGTNDLTQLTLGVDRDSEIVSFDYDERDEGVKKMVQMAVEGAKRNGKYSGLCGQAPSDYPEFAEFLVKIGIESMSLNPDSVLKIIKDVAEMEQ</sequence>
<dbReference type="GO" id="GO:0006094">
    <property type="term" value="P:gluconeogenesis"/>
    <property type="evidence" value="ECO:0007669"/>
    <property type="project" value="UniProtKB-UniPathway"/>
</dbReference>
<protein>
    <recommendedName>
        <fullName evidence="6 15">Phosphoenolpyruvate synthase</fullName>
        <shortName evidence="15">PEP synthase</shortName>
        <ecNumber evidence="5 15">2.7.9.2</ecNumber>
    </recommendedName>
    <alternativeName>
        <fullName evidence="13 15">Pyruvate, water dikinase</fullName>
    </alternativeName>
</protein>
<dbReference type="GO" id="GO:0005524">
    <property type="term" value="F:ATP binding"/>
    <property type="evidence" value="ECO:0007669"/>
    <property type="project" value="UniProtKB-KW"/>
</dbReference>
<dbReference type="Pfam" id="PF02896">
    <property type="entry name" value="PEP-utilizers_C"/>
    <property type="match status" value="1"/>
</dbReference>
<dbReference type="Gene3D" id="3.20.20.60">
    <property type="entry name" value="Phosphoenolpyruvate-binding domains"/>
    <property type="match status" value="1"/>
</dbReference>
<proteinExistence type="inferred from homology"/>
<dbReference type="UniPathway" id="UPA00138"/>
<dbReference type="EC" id="2.7.9.2" evidence="5 15"/>
<evidence type="ECO:0000259" key="18">
    <source>
        <dbReference type="Pfam" id="PF02896"/>
    </source>
</evidence>
<dbReference type="PANTHER" id="PTHR43030">
    <property type="entry name" value="PHOSPHOENOLPYRUVATE SYNTHASE"/>
    <property type="match status" value="1"/>
</dbReference>
<comment type="similarity">
    <text evidence="4 15">Belongs to the PEP-utilizing enzyme family.</text>
</comment>
<dbReference type="InterPro" id="IPR036637">
    <property type="entry name" value="Phosphohistidine_dom_sf"/>
</dbReference>
<dbReference type="Pfam" id="PF00391">
    <property type="entry name" value="PEP-utilizers"/>
    <property type="match status" value="1"/>
</dbReference>
<dbReference type="GO" id="GO:0046872">
    <property type="term" value="F:metal ion binding"/>
    <property type="evidence" value="ECO:0007669"/>
    <property type="project" value="UniProtKB-KW"/>
</dbReference>
<evidence type="ECO:0000256" key="1">
    <source>
        <dbReference type="ARBA" id="ARBA00001946"/>
    </source>
</evidence>
<evidence type="ECO:0000256" key="9">
    <source>
        <dbReference type="ARBA" id="ARBA00022741"/>
    </source>
</evidence>
<evidence type="ECO:0000256" key="15">
    <source>
        <dbReference type="PIRNR" id="PIRNR000854"/>
    </source>
</evidence>
<dbReference type="Gene3D" id="3.30.1490.20">
    <property type="entry name" value="ATP-grasp fold, A domain"/>
    <property type="match status" value="1"/>
</dbReference>
<dbReference type="FunFam" id="3.30.470.20:FF:000017">
    <property type="entry name" value="Phosphoenolpyruvate synthase"/>
    <property type="match status" value="1"/>
</dbReference>
<evidence type="ECO:0000256" key="8">
    <source>
        <dbReference type="ARBA" id="ARBA00022723"/>
    </source>
</evidence>
<dbReference type="OrthoDB" id="9765468at2"/>
<dbReference type="InterPro" id="IPR018274">
    <property type="entry name" value="PEP_util_AS"/>
</dbReference>
<keyword evidence="7 15" id="KW-0808">Transferase</keyword>
<evidence type="ECO:0000313" key="19">
    <source>
        <dbReference type="EMBL" id="SMC09695.1"/>
    </source>
</evidence>
<feature type="domain" description="Pyruvate phosphate dikinase AMP/ATP-binding" evidence="17">
    <location>
        <begin position="17"/>
        <end position="352"/>
    </location>
</feature>